<dbReference type="EMBL" id="JAPUFD010000003">
    <property type="protein sequence ID" value="MDI1486199.1"/>
    <property type="molecule type" value="Genomic_DNA"/>
</dbReference>
<dbReference type="InterPro" id="IPR016024">
    <property type="entry name" value="ARM-type_fold"/>
</dbReference>
<dbReference type="Pfam" id="PF23579">
    <property type="entry name" value="ARM_TBCD"/>
    <property type="match status" value="1"/>
</dbReference>
<dbReference type="GO" id="GO:0007023">
    <property type="term" value="P:post-chaperonin tubulin folding pathway"/>
    <property type="evidence" value="ECO:0007669"/>
    <property type="project" value="InterPro"/>
</dbReference>
<feature type="domain" description="Tubulin-folding cofactor D ARM repeats" evidence="3">
    <location>
        <begin position="440"/>
        <end position="578"/>
    </location>
</feature>
<dbReference type="Pfam" id="PF25767">
    <property type="entry name" value="ARM_TBCD_2nd"/>
    <property type="match status" value="1"/>
</dbReference>
<keyword evidence="1" id="KW-0143">Chaperone</keyword>
<dbReference type="GO" id="GO:0000226">
    <property type="term" value="P:microtubule cytoskeleton organization"/>
    <property type="evidence" value="ECO:0007669"/>
    <property type="project" value="TreeGrafter"/>
</dbReference>
<dbReference type="Gene3D" id="1.25.10.10">
    <property type="entry name" value="Leucine-rich Repeat Variant"/>
    <property type="match status" value="1"/>
</dbReference>
<evidence type="ECO:0000256" key="1">
    <source>
        <dbReference type="ARBA" id="ARBA00023186"/>
    </source>
</evidence>
<accession>A0AA43QIY0</accession>
<gene>
    <name evidence="4" type="ORF">OHK93_005425</name>
</gene>
<dbReference type="GO" id="GO:0007021">
    <property type="term" value="P:tubulin complex assembly"/>
    <property type="evidence" value="ECO:0007669"/>
    <property type="project" value="InterPro"/>
</dbReference>
<dbReference type="Pfam" id="PF12612">
    <property type="entry name" value="TFCD_C"/>
    <property type="match status" value="1"/>
</dbReference>
<comment type="caution">
    <text evidence="4">The sequence shown here is derived from an EMBL/GenBank/DDBJ whole genome shotgun (WGS) entry which is preliminary data.</text>
</comment>
<dbReference type="GO" id="GO:0048487">
    <property type="term" value="F:beta-tubulin binding"/>
    <property type="evidence" value="ECO:0007669"/>
    <property type="project" value="InterPro"/>
</dbReference>
<dbReference type="AlphaFoldDB" id="A0AA43QIY0"/>
<dbReference type="InterPro" id="IPR022577">
    <property type="entry name" value="TBCD_C"/>
</dbReference>
<dbReference type="SUPFAM" id="SSF48371">
    <property type="entry name" value="ARM repeat"/>
    <property type="match status" value="1"/>
</dbReference>
<organism evidence="4 5">
    <name type="scientific">Ramalina farinacea</name>
    <dbReference type="NCBI Taxonomy" id="258253"/>
    <lineage>
        <taxon>Eukaryota</taxon>
        <taxon>Fungi</taxon>
        <taxon>Dikarya</taxon>
        <taxon>Ascomycota</taxon>
        <taxon>Pezizomycotina</taxon>
        <taxon>Lecanoromycetes</taxon>
        <taxon>OSLEUM clade</taxon>
        <taxon>Lecanoromycetidae</taxon>
        <taxon>Lecanorales</taxon>
        <taxon>Lecanorineae</taxon>
        <taxon>Ramalinaceae</taxon>
        <taxon>Ramalina</taxon>
    </lineage>
</organism>
<dbReference type="PANTHER" id="PTHR12658">
    <property type="entry name" value="BETA-TUBULIN COFACTOR D"/>
    <property type="match status" value="1"/>
</dbReference>
<feature type="domain" description="Tubulin-folding cofactor D C-terminal" evidence="2">
    <location>
        <begin position="962"/>
        <end position="1099"/>
    </location>
</feature>
<proteinExistence type="predicted"/>
<dbReference type="Proteomes" id="UP001161017">
    <property type="component" value="Unassembled WGS sequence"/>
</dbReference>
<dbReference type="PANTHER" id="PTHR12658:SF0">
    <property type="entry name" value="TUBULIN-SPECIFIC CHAPERONE D"/>
    <property type="match status" value="1"/>
</dbReference>
<dbReference type="InterPro" id="IPR033162">
    <property type="entry name" value="TBCD"/>
</dbReference>
<evidence type="ECO:0000259" key="2">
    <source>
        <dbReference type="Pfam" id="PF12612"/>
    </source>
</evidence>
<dbReference type="InterPro" id="IPR011989">
    <property type="entry name" value="ARM-like"/>
</dbReference>
<keyword evidence="5" id="KW-1185">Reference proteome</keyword>
<sequence>MAEVDVEEDVKVQKGSLGYIKDIDGALSALFPSSSLALGSQACLKRHQNLEREESRAPRALVKIDEFQGWPQLLDPHLAKFVSRVRSALVQFVQHPKQVRNNAESNNSFSYLHAACKILYSLCKVRGYKVIVQLLSQEHDHELLEPILYALKIWTVSLDANDDPAWSDVFGWEERYILLLWLSQLMLAPHDLASIASLEFAYSPKDLETPMVLPEELPDIVRNLLMLSDTYISVSGKERESATLLLTRLVLRPDMQRLGLDKIVIDWARVIIINCISGDRETDYTLVGILSFFAGFAKRADDRTLTWAMQPILDCIQGLIMNFENPQADPTTKSAMVKKLSIKTYRTLAEKALRMKTVASDDLVNEAFDHFYSLLSDADTTVRLVASKAIGVITKSFDTQNKLYLLNSFIWEDFDSSFQWRPFMESLSSYQDLNTLERGLLETAQYADNTTWWHGTIMTIGHMVYQRSIPISWLHSSVIMLSAALRYNRVTPLGAASGSNVRDAACYGLWALSRKYSTKELYSVQDGGVIITPGSLVMIIATQLVQAACFDLVGNIRRGASAALQEFIGRHSDAVDSGIDLVQIVTYDAVASDKKATMQVALRVSRISFEPYWRTIVEGLLGWRGIQSHDENVRLRAAQSLGFVSVNTYAQTEETLFLLNGLLALIPEKEDAKRHGILNAVACVVKTRHQRTLDCENPDSSKDIKDILSEPSFQVAYVTGNPHAPDVWNSTASYTSPIPIKRLFYHAICNVIEAFCDATCCDMTIWTNHCRRPDDSEFDGFLDLANRAMGHSDPQVQAAATQAGRALLTLLPEESRGRILDRWITEIQKVKPEQRTSVRLAGFVQGLGAVFALFKHDQSAGNGLSWQDRIVQTLVDLTSNAHQTEIKCVALRSIRTGPLGTDVFQMSIFEAMVDCLNDYTNDSRLGDVGSEVRMEAISTATFALRTVHALRTKANRALRNMLIYRVCSLATESLDKVRFRAATCLQEIWNKLDLSNIASCPDVQGIIDTKTDEYFTTFLRISSSCPEGREILRGYVTSAGGTAAESLIATTRAALSNHIGDSYDKFSRVIHTLKNLIGPEASDRVRVPAMEVLGFVYDQNYDMAHRRNDFPNAVDANDPFSHSFLHSLFADTTAFHYRSTDARKLEAALCVYTALLSARDNAVRKAVLNKLCNMLGSLPVARIRNQIADILYMELSEEEGEGILGVNWGMSAKDQGMRKAVEGLRGTLGLHM</sequence>
<dbReference type="GO" id="GO:0005096">
    <property type="term" value="F:GTPase activator activity"/>
    <property type="evidence" value="ECO:0007669"/>
    <property type="project" value="InterPro"/>
</dbReference>
<name>A0AA43QIY0_9LECA</name>
<evidence type="ECO:0000259" key="3">
    <source>
        <dbReference type="Pfam" id="PF25767"/>
    </source>
</evidence>
<protein>
    <recommendedName>
        <fullName evidence="6">Tubulin-specific chaperone D</fullName>
    </recommendedName>
</protein>
<evidence type="ECO:0000313" key="4">
    <source>
        <dbReference type="EMBL" id="MDI1486199.1"/>
    </source>
</evidence>
<dbReference type="InterPro" id="IPR058033">
    <property type="entry name" value="ARM_TBCD_2nd"/>
</dbReference>
<reference evidence="4" key="1">
    <citation type="journal article" date="2023" name="Genome Biol. Evol.">
        <title>First Whole Genome Sequence and Flow Cytometry Genome Size Data for the Lichen-Forming Fungus Ramalina farinacea (Ascomycota).</title>
        <authorList>
            <person name="Llewellyn T."/>
            <person name="Mian S."/>
            <person name="Hill R."/>
            <person name="Leitch I.J."/>
            <person name="Gaya E."/>
        </authorList>
    </citation>
    <scope>NUCLEOTIDE SEQUENCE</scope>
    <source>
        <strain evidence="4">LIQ254RAFAR</strain>
    </source>
</reference>
<evidence type="ECO:0008006" key="6">
    <source>
        <dbReference type="Google" id="ProtNLM"/>
    </source>
</evidence>
<evidence type="ECO:0000313" key="5">
    <source>
        <dbReference type="Proteomes" id="UP001161017"/>
    </source>
</evidence>